<dbReference type="EMBL" id="JARAOO010000005">
    <property type="protein sequence ID" value="KAJ7968834.1"/>
    <property type="molecule type" value="Genomic_DNA"/>
</dbReference>
<dbReference type="Pfam" id="PF03171">
    <property type="entry name" value="2OG-FeII_Oxy"/>
    <property type="match status" value="1"/>
</dbReference>
<feature type="domain" description="Fe2OG dioxygenase" evidence="7">
    <location>
        <begin position="201"/>
        <end position="301"/>
    </location>
</feature>
<dbReference type="InterPro" id="IPR026992">
    <property type="entry name" value="DIOX_N"/>
</dbReference>
<dbReference type="Pfam" id="PF14226">
    <property type="entry name" value="DIOX_N"/>
    <property type="match status" value="1"/>
</dbReference>
<keyword evidence="4 6" id="KW-0560">Oxidoreductase</keyword>
<dbReference type="GO" id="GO:0046872">
    <property type="term" value="F:metal ion binding"/>
    <property type="evidence" value="ECO:0007669"/>
    <property type="project" value="UniProtKB-KW"/>
</dbReference>
<evidence type="ECO:0000259" key="7">
    <source>
        <dbReference type="PROSITE" id="PS51471"/>
    </source>
</evidence>
<organism evidence="8 9">
    <name type="scientific">Quillaja saponaria</name>
    <name type="common">Soap bark tree</name>
    <dbReference type="NCBI Taxonomy" id="32244"/>
    <lineage>
        <taxon>Eukaryota</taxon>
        <taxon>Viridiplantae</taxon>
        <taxon>Streptophyta</taxon>
        <taxon>Embryophyta</taxon>
        <taxon>Tracheophyta</taxon>
        <taxon>Spermatophyta</taxon>
        <taxon>Magnoliopsida</taxon>
        <taxon>eudicotyledons</taxon>
        <taxon>Gunneridae</taxon>
        <taxon>Pentapetalae</taxon>
        <taxon>rosids</taxon>
        <taxon>fabids</taxon>
        <taxon>Fabales</taxon>
        <taxon>Quillajaceae</taxon>
        <taxon>Quillaja</taxon>
    </lineage>
</organism>
<dbReference type="InterPro" id="IPR027443">
    <property type="entry name" value="IPNS-like_sf"/>
</dbReference>
<sequence length="363" mass="41212">MAATSYSVTSVQQLATEPINSIPQHFLRPDQEPPSPFFNENTGPLPTIPIIDMKQLLSGEASAEFELENLYSSCKEWGLFQVVNHGVSISLLENLKHEIEGFFQLPLEEKMKYKKEGDFEGYGTVILSNDQKLDWGDRFYMITNPLNRRKPHLFPELPSSLRITLESYIMELQKLAMTLLGFLGKGVKMDVNEIGELFEDGMQSVRMTYYPPCPQPEQVMGITAHSDATGITILNQVNGVNGLELKKDGVWIPVNVKANALVVNLGDILEILSNGKYKSVEHRVSVNSKKERISIATFFNPKFESEIGPMMKLTSPQNPPLYKRIQMEKYVKDFFSRRLDGKSYLELMRIKTEEQTANIYSTT</sequence>
<evidence type="ECO:0000256" key="5">
    <source>
        <dbReference type="ARBA" id="ARBA00023004"/>
    </source>
</evidence>
<dbReference type="FunFam" id="2.60.120.330:FF:000001">
    <property type="entry name" value="Protein SRG1"/>
    <property type="match status" value="1"/>
</dbReference>
<dbReference type="Proteomes" id="UP001163823">
    <property type="component" value="Chromosome 5"/>
</dbReference>
<dbReference type="AlphaFoldDB" id="A0AAD7PVI6"/>
<accession>A0AAD7PVI6</accession>
<evidence type="ECO:0000313" key="8">
    <source>
        <dbReference type="EMBL" id="KAJ7968834.1"/>
    </source>
</evidence>
<dbReference type="GO" id="GO:0031418">
    <property type="term" value="F:L-ascorbic acid binding"/>
    <property type="evidence" value="ECO:0007669"/>
    <property type="project" value="UniProtKB-KW"/>
</dbReference>
<comment type="caution">
    <text evidence="8">The sequence shown here is derived from an EMBL/GenBank/DDBJ whole genome shotgun (WGS) entry which is preliminary data.</text>
</comment>
<keyword evidence="2 6" id="KW-0479">Metal-binding</keyword>
<dbReference type="PANTHER" id="PTHR47991">
    <property type="entry name" value="OXOGLUTARATE/IRON-DEPENDENT DIOXYGENASE"/>
    <property type="match status" value="1"/>
</dbReference>
<dbReference type="Gene3D" id="2.60.120.330">
    <property type="entry name" value="B-lactam Antibiotic, Isopenicillin N Synthase, Chain"/>
    <property type="match status" value="1"/>
</dbReference>
<dbReference type="SUPFAM" id="SSF51197">
    <property type="entry name" value="Clavaminate synthase-like"/>
    <property type="match status" value="1"/>
</dbReference>
<dbReference type="InterPro" id="IPR044861">
    <property type="entry name" value="IPNS-like_FE2OG_OXY"/>
</dbReference>
<evidence type="ECO:0000313" key="9">
    <source>
        <dbReference type="Proteomes" id="UP001163823"/>
    </source>
</evidence>
<keyword evidence="3" id="KW-0847">Vitamin C</keyword>
<dbReference type="KEGG" id="qsa:O6P43_012879"/>
<keyword evidence="5 6" id="KW-0408">Iron</keyword>
<proteinExistence type="inferred from homology"/>
<dbReference type="InterPro" id="IPR050295">
    <property type="entry name" value="Plant_2OG-oxidoreductases"/>
</dbReference>
<dbReference type="PROSITE" id="PS51471">
    <property type="entry name" value="FE2OG_OXY"/>
    <property type="match status" value="1"/>
</dbReference>
<evidence type="ECO:0000256" key="4">
    <source>
        <dbReference type="ARBA" id="ARBA00023002"/>
    </source>
</evidence>
<keyword evidence="9" id="KW-1185">Reference proteome</keyword>
<name>A0AAD7PVI6_QUISA</name>
<dbReference type="InterPro" id="IPR005123">
    <property type="entry name" value="Oxoglu/Fe-dep_dioxygenase_dom"/>
</dbReference>
<comment type="similarity">
    <text evidence="1 6">Belongs to the iron/ascorbate-dependent oxidoreductase family.</text>
</comment>
<evidence type="ECO:0000256" key="3">
    <source>
        <dbReference type="ARBA" id="ARBA00022896"/>
    </source>
</evidence>
<evidence type="ECO:0000256" key="2">
    <source>
        <dbReference type="ARBA" id="ARBA00022723"/>
    </source>
</evidence>
<protein>
    <submittedName>
        <fullName evidence="8">2-oxoglutarate (2OG) and Fe(II)-dependent oxygenase superfamily protein</fullName>
    </submittedName>
</protein>
<evidence type="ECO:0000256" key="1">
    <source>
        <dbReference type="ARBA" id="ARBA00008056"/>
    </source>
</evidence>
<reference evidence="8" key="1">
    <citation type="journal article" date="2023" name="Science">
        <title>Elucidation of the pathway for biosynthesis of saponin adjuvants from the soapbark tree.</title>
        <authorList>
            <person name="Reed J."/>
            <person name="Orme A."/>
            <person name="El-Demerdash A."/>
            <person name="Owen C."/>
            <person name="Martin L.B.B."/>
            <person name="Misra R.C."/>
            <person name="Kikuchi S."/>
            <person name="Rejzek M."/>
            <person name="Martin A.C."/>
            <person name="Harkess A."/>
            <person name="Leebens-Mack J."/>
            <person name="Louveau T."/>
            <person name="Stephenson M.J."/>
            <person name="Osbourn A."/>
        </authorList>
    </citation>
    <scope>NUCLEOTIDE SEQUENCE</scope>
    <source>
        <strain evidence="8">S10</strain>
    </source>
</reference>
<evidence type="ECO:0000256" key="6">
    <source>
        <dbReference type="RuleBase" id="RU003682"/>
    </source>
</evidence>
<gene>
    <name evidence="8" type="ORF">O6P43_012879</name>
</gene>
<dbReference type="GO" id="GO:0016491">
    <property type="term" value="F:oxidoreductase activity"/>
    <property type="evidence" value="ECO:0007669"/>
    <property type="project" value="UniProtKB-KW"/>
</dbReference>